<protein>
    <recommendedName>
        <fullName evidence="3">DUF945 domain-containing protein</fullName>
    </recommendedName>
</protein>
<dbReference type="Proteomes" id="UP001169719">
    <property type="component" value="Unassembled WGS sequence"/>
</dbReference>
<evidence type="ECO:0000313" key="1">
    <source>
        <dbReference type="EMBL" id="MDN2483903.1"/>
    </source>
</evidence>
<accession>A0ABT7Y7D1</accession>
<evidence type="ECO:0008006" key="3">
    <source>
        <dbReference type="Google" id="ProtNLM"/>
    </source>
</evidence>
<name>A0ABT7Y7D1_9VIBR</name>
<sequence length="356" mass="38944">MNVKSKTAICSALCGTVVLSGFQLYNHILYQHQRDSLLSSADYLQLISVEQRLTGISEVYTLEGHDGSQVLTHDVDIMPFRMSGLLKSESEPSRLTWRSLFGEFSANGAFHSIATPNMSISNVIVSTEPTNDGAVLDITANSVTIENDVSKLAFSMPVLKAHGIKSSDFAGGKFAVSVDSIEYQASDTEWVSTDFDFTGHLSSDLVVGSARAKVGQLKVWSDDGRTHTFNPVKFTVDAENLDGNHFFAPFRYALYGERVDLSRVGIDGSVVSMQLVVGDVLDAKAKVSALDRRHGNIQLDLDGNHQLPLIISSFSGHLLDRFAEARGAGYVQHDSVKGRFYSNLLLQNDMGQWSVK</sequence>
<dbReference type="EMBL" id="JAUEOZ010000003">
    <property type="protein sequence ID" value="MDN2483903.1"/>
    <property type="molecule type" value="Genomic_DNA"/>
</dbReference>
<reference evidence="1" key="1">
    <citation type="submission" date="2024-05" db="EMBL/GenBank/DDBJ databases">
        <title>Genome Sequences of Four Agar- Degrading Marine Bacteria.</title>
        <authorList>
            <person name="Phillips E.K."/>
            <person name="Shaffer J.C."/>
            <person name="Henson M.W."/>
            <person name="Temperton B."/>
            <person name="Thrash C.J."/>
            <person name="Martin M.O."/>
        </authorList>
    </citation>
    <scope>NUCLEOTIDE SEQUENCE</scope>
    <source>
        <strain evidence="1">EKP203</strain>
    </source>
</reference>
<organism evidence="1 2">
    <name type="scientific">Vibrio agarivorans</name>
    <dbReference type="NCBI Taxonomy" id="153622"/>
    <lineage>
        <taxon>Bacteria</taxon>
        <taxon>Pseudomonadati</taxon>
        <taxon>Pseudomonadota</taxon>
        <taxon>Gammaproteobacteria</taxon>
        <taxon>Vibrionales</taxon>
        <taxon>Vibrionaceae</taxon>
        <taxon>Vibrio</taxon>
    </lineage>
</organism>
<keyword evidence="2" id="KW-1185">Reference proteome</keyword>
<evidence type="ECO:0000313" key="2">
    <source>
        <dbReference type="Proteomes" id="UP001169719"/>
    </source>
</evidence>
<dbReference type="RefSeq" id="WP_289964071.1">
    <property type="nucleotide sequence ID" value="NZ_JAUEOZ010000003.1"/>
</dbReference>
<comment type="caution">
    <text evidence="1">The sequence shown here is derived from an EMBL/GenBank/DDBJ whole genome shotgun (WGS) entry which is preliminary data.</text>
</comment>
<proteinExistence type="predicted"/>
<gene>
    <name evidence="1" type="ORF">QWJ08_21345</name>
</gene>